<evidence type="ECO:0000256" key="8">
    <source>
        <dbReference type="ARBA" id="ARBA00023239"/>
    </source>
</evidence>
<dbReference type="AlphaFoldDB" id="A0A6S7J414"/>
<dbReference type="EMBL" id="CACRXK020013461">
    <property type="protein sequence ID" value="CAB4025178.1"/>
    <property type="molecule type" value="Genomic_DNA"/>
</dbReference>
<dbReference type="PIRSF" id="PIRSF005572">
    <property type="entry name" value="NifS"/>
    <property type="match status" value="1"/>
</dbReference>
<comment type="subcellular location">
    <subcellularLocation>
        <location evidence="2">Cytoplasm</location>
        <location evidence="2">Cytosol</location>
    </subcellularLocation>
</comment>
<dbReference type="FunFam" id="3.40.640.10:FF:000083">
    <property type="entry name" value="Selenocysteine lyase"/>
    <property type="match status" value="1"/>
</dbReference>
<evidence type="ECO:0000313" key="14">
    <source>
        <dbReference type="Proteomes" id="UP001152795"/>
    </source>
</evidence>
<dbReference type="SUPFAM" id="SSF53383">
    <property type="entry name" value="PLP-dependent transferases"/>
    <property type="match status" value="1"/>
</dbReference>
<comment type="function">
    <text evidence="9">Catalyzes the decomposition of L-selenocysteine to L-alanine and elemental selenium.</text>
</comment>
<evidence type="ECO:0000256" key="11">
    <source>
        <dbReference type="ARBA" id="ARBA00040554"/>
    </source>
</evidence>
<evidence type="ECO:0000256" key="7">
    <source>
        <dbReference type="ARBA" id="ARBA00022898"/>
    </source>
</evidence>
<dbReference type="InterPro" id="IPR015424">
    <property type="entry name" value="PyrdxlP-dep_Trfase"/>
</dbReference>
<dbReference type="PANTHER" id="PTHR11601">
    <property type="entry name" value="CYSTEINE DESULFURYLASE FAMILY MEMBER"/>
    <property type="match status" value="1"/>
</dbReference>
<dbReference type="InterPro" id="IPR016454">
    <property type="entry name" value="Cysteine_dSase"/>
</dbReference>
<dbReference type="Pfam" id="PF00266">
    <property type="entry name" value="Aminotran_5"/>
    <property type="match status" value="1"/>
</dbReference>
<dbReference type="InterPro" id="IPR015421">
    <property type="entry name" value="PyrdxlP-dep_Trfase_major"/>
</dbReference>
<evidence type="ECO:0000259" key="12">
    <source>
        <dbReference type="Pfam" id="PF00266"/>
    </source>
</evidence>
<keyword evidence="8 13" id="KW-0456">Lyase</keyword>
<proteinExistence type="inferred from homology"/>
<dbReference type="InterPro" id="IPR015422">
    <property type="entry name" value="PyrdxlP-dep_Trfase_small"/>
</dbReference>
<comment type="subunit">
    <text evidence="4">Homodimer.</text>
</comment>
<dbReference type="EC" id="4.4.1.16" evidence="10"/>
<dbReference type="Proteomes" id="UP001152795">
    <property type="component" value="Unassembled WGS sequence"/>
</dbReference>
<dbReference type="GO" id="GO:0005829">
    <property type="term" value="C:cytosol"/>
    <property type="evidence" value="ECO:0007669"/>
    <property type="project" value="UniProtKB-SubCell"/>
</dbReference>
<dbReference type="InterPro" id="IPR000192">
    <property type="entry name" value="Aminotrans_V_dom"/>
</dbReference>
<gene>
    <name evidence="13" type="ORF">PACLA_8A014076</name>
</gene>
<evidence type="ECO:0000256" key="2">
    <source>
        <dbReference type="ARBA" id="ARBA00004514"/>
    </source>
</evidence>
<reference evidence="13" key="1">
    <citation type="submission" date="2020-04" db="EMBL/GenBank/DDBJ databases">
        <authorList>
            <person name="Alioto T."/>
            <person name="Alioto T."/>
            <person name="Gomez Garrido J."/>
        </authorList>
    </citation>
    <scope>NUCLEOTIDE SEQUENCE</scope>
    <source>
        <strain evidence="13">A484AB</strain>
    </source>
</reference>
<evidence type="ECO:0000256" key="5">
    <source>
        <dbReference type="ARBA" id="ARBA00022490"/>
    </source>
</evidence>
<name>A0A6S7J414_PARCT</name>
<keyword evidence="5" id="KW-0963">Cytoplasm</keyword>
<keyword evidence="6" id="KW-0808">Transferase</keyword>
<dbReference type="PANTHER" id="PTHR11601:SF62">
    <property type="entry name" value="SELENOCYSTEINE LYASE"/>
    <property type="match status" value="1"/>
</dbReference>
<sequence length="418" mass="45818">MADAKEEIANKTVYLDYNATTPLSPSVLQIINETLRDAWGNPSSAHVSGKKAKEVINVARSRVAKMVGAREGDIIFTSGGTEANNTVFWSVVKHFNMFYKTNDSSKQLPHIITANIEHDSVTLAIENFVKEGCCEKTVVGVSSTSGMVDVDRIIEEIKPNTCLVSIMMANNESGVIQPINEIVSKIRKLQCSRDESGYPKIFVHTDAAQAIGKINVDVSELGIDYLTIVGHKFYGPRIGALFVKSPAKDTPLHPLLFGGGQERGFRPGTENTGMIAGLGEAAQLVVDNLETYSMHMRKVRDHLEKRLVESFPNQIHFNGRFATSERIPNTCNFSILGPDLQGFRVLSRLKRTQVSLGAACHSDQQFAPSRILLAMGIGNEIACNALRVSVGRETSLNDIDIVLDDLQQAVSHLQNSHD</sequence>
<feature type="domain" description="Aminotransferase class V" evidence="12">
    <location>
        <begin position="13"/>
        <end position="401"/>
    </location>
</feature>
<evidence type="ECO:0000256" key="3">
    <source>
        <dbReference type="ARBA" id="ARBA00009236"/>
    </source>
</evidence>
<comment type="cofactor">
    <cofactor evidence="1">
        <name>pyridoxal 5'-phosphate</name>
        <dbReference type="ChEBI" id="CHEBI:597326"/>
    </cofactor>
</comment>
<organism evidence="13 14">
    <name type="scientific">Paramuricea clavata</name>
    <name type="common">Red gorgonian</name>
    <name type="synonym">Violescent sea-whip</name>
    <dbReference type="NCBI Taxonomy" id="317549"/>
    <lineage>
        <taxon>Eukaryota</taxon>
        <taxon>Metazoa</taxon>
        <taxon>Cnidaria</taxon>
        <taxon>Anthozoa</taxon>
        <taxon>Octocorallia</taxon>
        <taxon>Malacalcyonacea</taxon>
        <taxon>Plexauridae</taxon>
        <taxon>Paramuricea</taxon>
    </lineage>
</organism>
<dbReference type="Gene3D" id="3.40.640.10">
    <property type="entry name" value="Type I PLP-dependent aspartate aminotransferase-like (Major domain)"/>
    <property type="match status" value="1"/>
</dbReference>
<evidence type="ECO:0000256" key="10">
    <source>
        <dbReference type="ARBA" id="ARBA00039054"/>
    </source>
</evidence>
<dbReference type="Gene3D" id="1.10.260.50">
    <property type="match status" value="1"/>
</dbReference>
<evidence type="ECO:0000256" key="1">
    <source>
        <dbReference type="ARBA" id="ARBA00001933"/>
    </source>
</evidence>
<dbReference type="Gene3D" id="3.90.1150.10">
    <property type="entry name" value="Aspartate Aminotransferase, domain 1"/>
    <property type="match status" value="1"/>
</dbReference>
<comment type="caution">
    <text evidence="13">The sequence shown here is derived from an EMBL/GenBank/DDBJ whole genome shotgun (WGS) entry which is preliminary data.</text>
</comment>
<dbReference type="FunFam" id="3.90.1150.10:FF:000065">
    <property type="entry name" value="Selenocysteine lyase"/>
    <property type="match status" value="1"/>
</dbReference>
<evidence type="ECO:0000313" key="13">
    <source>
        <dbReference type="EMBL" id="CAB4025178.1"/>
    </source>
</evidence>
<keyword evidence="14" id="KW-1185">Reference proteome</keyword>
<accession>A0A6S7J414</accession>
<dbReference type="GO" id="GO:0009000">
    <property type="term" value="F:selenocysteine lyase activity"/>
    <property type="evidence" value="ECO:0007669"/>
    <property type="project" value="UniProtKB-EC"/>
</dbReference>
<protein>
    <recommendedName>
        <fullName evidence="11">Selenocysteine lyase</fullName>
        <ecNumber evidence="10">4.4.1.16</ecNumber>
    </recommendedName>
</protein>
<keyword evidence="7" id="KW-0663">Pyridoxal phosphate</keyword>
<dbReference type="GO" id="GO:0016740">
    <property type="term" value="F:transferase activity"/>
    <property type="evidence" value="ECO:0007669"/>
    <property type="project" value="UniProtKB-KW"/>
</dbReference>
<dbReference type="OrthoDB" id="10250117at2759"/>
<comment type="similarity">
    <text evidence="3">Belongs to the class-V pyridoxal-phosphate-dependent aminotransferase family.</text>
</comment>
<evidence type="ECO:0000256" key="6">
    <source>
        <dbReference type="ARBA" id="ARBA00022679"/>
    </source>
</evidence>
<evidence type="ECO:0000256" key="9">
    <source>
        <dbReference type="ARBA" id="ARBA00037407"/>
    </source>
</evidence>
<evidence type="ECO:0000256" key="4">
    <source>
        <dbReference type="ARBA" id="ARBA00011738"/>
    </source>
</evidence>